<dbReference type="FunFam" id="2.130.10.10:FF:000034">
    <property type="entry name" value="Pre-mRNA-processing factor 17, putative"/>
    <property type="match status" value="1"/>
</dbReference>
<evidence type="ECO:0000313" key="14">
    <source>
        <dbReference type="Proteomes" id="UP000186922"/>
    </source>
</evidence>
<dbReference type="InterPro" id="IPR036322">
    <property type="entry name" value="WD40_repeat_dom_sf"/>
</dbReference>
<evidence type="ECO:0000256" key="2">
    <source>
        <dbReference type="ARBA" id="ARBA00022574"/>
    </source>
</evidence>
<dbReference type="AlphaFoldDB" id="A0A1D1VGJ3"/>
<evidence type="ECO:0000256" key="3">
    <source>
        <dbReference type="ARBA" id="ARBA00022664"/>
    </source>
</evidence>
<dbReference type="CDD" id="cd00200">
    <property type="entry name" value="WD40"/>
    <property type="match status" value="1"/>
</dbReference>
<dbReference type="Proteomes" id="UP000186922">
    <property type="component" value="Unassembled WGS sequence"/>
</dbReference>
<dbReference type="Pfam" id="PF00400">
    <property type="entry name" value="WD40"/>
    <property type="match status" value="6"/>
</dbReference>
<evidence type="ECO:0000256" key="9">
    <source>
        <dbReference type="ARBA" id="ARBA00075265"/>
    </source>
</evidence>
<feature type="repeat" description="WD" evidence="11">
    <location>
        <begin position="274"/>
        <end position="308"/>
    </location>
</feature>
<organism evidence="13 14">
    <name type="scientific">Ramazzottius varieornatus</name>
    <name type="common">Water bear</name>
    <name type="synonym">Tardigrade</name>
    <dbReference type="NCBI Taxonomy" id="947166"/>
    <lineage>
        <taxon>Eukaryota</taxon>
        <taxon>Metazoa</taxon>
        <taxon>Ecdysozoa</taxon>
        <taxon>Tardigrada</taxon>
        <taxon>Eutardigrada</taxon>
        <taxon>Parachela</taxon>
        <taxon>Hypsibioidea</taxon>
        <taxon>Ramazzottiidae</taxon>
        <taxon>Ramazzottius</taxon>
    </lineage>
</organism>
<keyword evidence="6" id="KW-0508">mRNA splicing</keyword>
<evidence type="ECO:0000313" key="13">
    <source>
        <dbReference type="EMBL" id="GAU98023.1"/>
    </source>
</evidence>
<evidence type="ECO:0000256" key="10">
    <source>
        <dbReference type="ARBA" id="ARBA00076678"/>
    </source>
</evidence>
<evidence type="ECO:0000256" key="8">
    <source>
        <dbReference type="ARBA" id="ARBA00068146"/>
    </source>
</evidence>
<dbReference type="GO" id="GO:0003729">
    <property type="term" value="F:mRNA binding"/>
    <property type="evidence" value="ECO:0007669"/>
    <property type="project" value="TreeGrafter"/>
</dbReference>
<evidence type="ECO:0000256" key="11">
    <source>
        <dbReference type="PROSITE-ProRule" id="PRU00221"/>
    </source>
</evidence>
<dbReference type="GO" id="GO:0071013">
    <property type="term" value="C:catalytic step 2 spliceosome"/>
    <property type="evidence" value="ECO:0007669"/>
    <property type="project" value="InterPro"/>
</dbReference>
<keyword evidence="5" id="KW-0677">Repeat</keyword>
<dbReference type="InterPro" id="IPR001680">
    <property type="entry name" value="WD40_rpt"/>
</dbReference>
<evidence type="ECO:0000256" key="12">
    <source>
        <dbReference type="SAM" id="MobiDB-lite"/>
    </source>
</evidence>
<dbReference type="GO" id="GO:0000398">
    <property type="term" value="P:mRNA splicing, via spliceosome"/>
    <property type="evidence" value="ECO:0007669"/>
    <property type="project" value="InterPro"/>
</dbReference>
<dbReference type="PROSITE" id="PS50082">
    <property type="entry name" value="WD_REPEATS_2"/>
    <property type="match status" value="5"/>
</dbReference>
<dbReference type="SMART" id="SM00320">
    <property type="entry name" value="WD40"/>
    <property type="match status" value="6"/>
</dbReference>
<dbReference type="PANTHER" id="PTHR43979:SF1">
    <property type="entry name" value="PRE-MRNA-PROCESSING FACTOR 17"/>
    <property type="match status" value="1"/>
</dbReference>
<comment type="caution">
    <text evidence="13">The sequence shown here is derived from an EMBL/GenBank/DDBJ whole genome shotgun (WGS) entry which is preliminary data.</text>
</comment>
<sequence>MSGLSGLLPYGDEDEEESQPGQSNAPSVKPPSESVVPLPSKMMSIAVQSAPVVQYKNEGKSSRAISLTSKELAYNAKYEDLYAPKVGPINPFLSEKQMAPKNTLTGFVEPFIGSSFQFDMQRRTFSQLGYAMDPSLSDNAKKFIGNAKEAERRKEDSIIDIKETKLTRKRARNDNPEDIDDFQGPWAGFEDESTVAKPSAEDMEEIQDFLAKKKRRQRVREDKPLEETTQLHLKNAYDYMGRSFLHIPQDVGVNLRSEEAPDKCYLPKSLLHTWSGHNRGVSAIRWFPKSGHLLLSAGMDTKVKLWQVYGDRECVRTYTGHRQAVKDVTFNNSGTVFLSSGYDRWIKMWNTETGDCTGRFQSPTQKTAYCIKFHPDEDKQHLIVGGMQDKKIICWDSRSGEVVQEYDRHLGAVNSITFIDDNRRMMSTSDDKSIRIWEWDIPVDMKYIADPGMHSMPAATLAPNGKWAAMQAMDNKINIFACLNRYKFNRKKTFGGHLVSGYACQPDFSPDMSYVLSGDANGQIFIWDWKTTRILTKWKAHDRCCISVLWHPHEPSKVASCGWDGQIKFWD</sequence>
<gene>
    <name evidence="13" type="primary">RvY_09227-1</name>
    <name evidence="13" type="synonym">RvY_09227.1</name>
    <name evidence="13" type="ORF">RvY_09227</name>
</gene>
<protein>
    <recommendedName>
        <fullName evidence="8">Pre-mRNA-processing factor 17</fullName>
    </recommendedName>
    <alternativeName>
        <fullName evidence="10">Cell division cycle 40 homolog</fullName>
    </alternativeName>
    <alternativeName>
        <fullName evidence="9">PRP17 homolog</fullName>
    </alternativeName>
</protein>
<evidence type="ECO:0000256" key="5">
    <source>
        <dbReference type="ARBA" id="ARBA00022737"/>
    </source>
</evidence>
<name>A0A1D1VGJ3_RAMVA</name>
<keyword evidence="14" id="KW-1185">Reference proteome</keyword>
<feature type="repeat" description="WD" evidence="11">
    <location>
        <begin position="318"/>
        <end position="359"/>
    </location>
</feature>
<feature type="repeat" description="WD" evidence="11">
    <location>
        <begin position="406"/>
        <end position="438"/>
    </location>
</feature>
<proteinExistence type="predicted"/>
<keyword evidence="3" id="KW-0507">mRNA processing</keyword>
<dbReference type="EMBL" id="BDGG01000004">
    <property type="protein sequence ID" value="GAU98023.1"/>
    <property type="molecule type" value="Genomic_DNA"/>
</dbReference>
<comment type="subcellular location">
    <subcellularLocation>
        <location evidence="1">Nucleus</location>
    </subcellularLocation>
</comment>
<evidence type="ECO:0000256" key="4">
    <source>
        <dbReference type="ARBA" id="ARBA00022728"/>
    </source>
</evidence>
<feature type="repeat" description="WD" evidence="11">
    <location>
        <begin position="508"/>
        <end position="537"/>
    </location>
</feature>
<keyword evidence="4" id="KW-0747">Spliceosome</keyword>
<keyword evidence="2 11" id="KW-0853">WD repeat</keyword>
<feature type="repeat" description="WD" evidence="11">
    <location>
        <begin position="538"/>
        <end position="571"/>
    </location>
</feature>
<dbReference type="PROSITE" id="PS50294">
    <property type="entry name" value="WD_REPEATS_REGION"/>
    <property type="match status" value="4"/>
</dbReference>
<evidence type="ECO:0000256" key="7">
    <source>
        <dbReference type="ARBA" id="ARBA00023242"/>
    </source>
</evidence>
<feature type="region of interest" description="Disordered" evidence="12">
    <location>
        <begin position="1"/>
        <end position="37"/>
    </location>
</feature>
<dbReference type="STRING" id="947166.A0A1D1VGJ3"/>
<evidence type="ECO:0000256" key="6">
    <source>
        <dbReference type="ARBA" id="ARBA00023187"/>
    </source>
</evidence>
<evidence type="ECO:0000256" key="1">
    <source>
        <dbReference type="ARBA" id="ARBA00004123"/>
    </source>
</evidence>
<dbReference type="Gene3D" id="2.130.10.10">
    <property type="entry name" value="YVTN repeat-like/Quinoprotein amine dehydrogenase"/>
    <property type="match status" value="1"/>
</dbReference>
<dbReference type="OrthoDB" id="6409763at2759"/>
<dbReference type="PANTHER" id="PTHR43979">
    <property type="entry name" value="PRE-MRNA-PROCESSING FACTOR 17"/>
    <property type="match status" value="1"/>
</dbReference>
<reference evidence="13 14" key="1">
    <citation type="journal article" date="2016" name="Nat. Commun.">
        <title>Extremotolerant tardigrade genome and improved radiotolerance of human cultured cells by tardigrade-unique protein.</title>
        <authorList>
            <person name="Hashimoto T."/>
            <person name="Horikawa D.D."/>
            <person name="Saito Y."/>
            <person name="Kuwahara H."/>
            <person name="Kozuka-Hata H."/>
            <person name="Shin-I T."/>
            <person name="Minakuchi Y."/>
            <person name="Ohishi K."/>
            <person name="Motoyama A."/>
            <person name="Aizu T."/>
            <person name="Enomoto A."/>
            <person name="Kondo K."/>
            <person name="Tanaka S."/>
            <person name="Hara Y."/>
            <person name="Koshikawa S."/>
            <person name="Sagara H."/>
            <person name="Miura T."/>
            <person name="Yokobori S."/>
            <person name="Miyagawa K."/>
            <person name="Suzuki Y."/>
            <person name="Kubo T."/>
            <person name="Oyama M."/>
            <person name="Kohara Y."/>
            <person name="Fujiyama A."/>
            <person name="Arakawa K."/>
            <person name="Katayama T."/>
            <person name="Toyoda A."/>
            <person name="Kunieda T."/>
        </authorList>
    </citation>
    <scope>NUCLEOTIDE SEQUENCE [LARGE SCALE GENOMIC DNA]</scope>
    <source>
        <strain evidence="13 14">YOKOZUNA-1</strain>
    </source>
</reference>
<keyword evidence="7" id="KW-0539">Nucleus</keyword>
<dbReference type="InterPro" id="IPR015943">
    <property type="entry name" value="WD40/YVTN_repeat-like_dom_sf"/>
</dbReference>
<dbReference type="SUPFAM" id="SSF50978">
    <property type="entry name" value="WD40 repeat-like"/>
    <property type="match status" value="1"/>
</dbReference>
<dbReference type="InterPro" id="IPR032847">
    <property type="entry name" value="PRPF17"/>
</dbReference>
<feature type="compositionally biased region" description="Low complexity" evidence="12">
    <location>
        <begin position="26"/>
        <end position="37"/>
    </location>
</feature>
<accession>A0A1D1VGJ3</accession>